<proteinExistence type="predicted"/>
<evidence type="ECO:0000313" key="2">
    <source>
        <dbReference type="Proteomes" id="UP000034805"/>
    </source>
</evidence>
<protein>
    <submittedName>
        <fullName evidence="1">Uncharacterized protein</fullName>
    </submittedName>
</protein>
<dbReference type="Proteomes" id="UP000034805">
    <property type="component" value="Unassembled WGS sequence"/>
</dbReference>
<organism evidence="1 2">
    <name type="scientific">Scleropages formosus</name>
    <name type="common">Asian bonytongue</name>
    <name type="synonym">Osteoglossum formosum</name>
    <dbReference type="NCBI Taxonomy" id="113540"/>
    <lineage>
        <taxon>Eukaryota</taxon>
        <taxon>Metazoa</taxon>
        <taxon>Chordata</taxon>
        <taxon>Craniata</taxon>
        <taxon>Vertebrata</taxon>
        <taxon>Euteleostomi</taxon>
        <taxon>Actinopterygii</taxon>
        <taxon>Neopterygii</taxon>
        <taxon>Teleostei</taxon>
        <taxon>Osteoglossocephala</taxon>
        <taxon>Osteoglossomorpha</taxon>
        <taxon>Osteoglossiformes</taxon>
        <taxon>Osteoglossidae</taxon>
        <taxon>Scleropages</taxon>
    </lineage>
</organism>
<accession>A0A0P7YFF7</accession>
<reference evidence="1 2" key="1">
    <citation type="submission" date="2015-08" db="EMBL/GenBank/DDBJ databases">
        <title>The genome of the Asian arowana (Scleropages formosus).</title>
        <authorList>
            <person name="Tan M.H."/>
            <person name="Gan H.M."/>
            <person name="Croft L.J."/>
            <person name="Austin C.M."/>
        </authorList>
    </citation>
    <scope>NUCLEOTIDE SEQUENCE [LARGE SCALE GENOMIC DNA]</scope>
    <source>
        <strain evidence="1">Aro1</strain>
    </source>
</reference>
<dbReference type="AlphaFoldDB" id="A0A0P7YFF7"/>
<comment type="caution">
    <text evidence="1">The sequence shown here is derived from an EMBL/GenBank/DDBJ whole genome shotgun (WGS) entry which is preliminary data.</text>
</comment>
<dbReference type="EMBL" id="JARO02006402">
    <property type="protein sequence ID" value="KPP65310.1"/>
    <property type="molecule type" value="Genomic_DNA"/>
</dbReference>
<name>A0A0P7YFF7_SCLFO</name>
<evidence type="ECO:0000313" key="1">
    <source>
        <dbReference type="EMBL" id="KPP65310.1"/>
    </source>
</evidence>
<feature type="non-terminal residue" evidence="1">
    <location>
        <position position="1"/>
    </location>
</feature>
<gene>
    <name evidence="1" type="ORF">Z043_116284</name>
</gene>
<sequence>CKIFLRCKARERTSCDCVVPSDQRGGGSVIAWGCFAGDTVDGIENNDPKHLKICRRKETEEQLN</sequence>